<dbReference type="GO" id="GO:0016020">
    <property type="term" value="C:membrane"/>
    <property type="evidence" value="ECO:0007669"/>
    <property type="project" value="UniProtKB-SubCell"/>
</dbReference>
<keyword evidence="8" id="KW-1185">Reference proteome</keyword>
<keyword evidence="5 6" id="KW-0472">Membrane</keyword>
<organism evidence="7 8">
    <name type="scientific">Stichopus japonicus</name>
    <name type="common">Sea cucumber</name>
    <dbReference type="NCBI Taxonomy" id="307972"/>
    <lineage>
        <taxon>Eukaryota</taxon>
        <taxon>Metazoa</taxon>
        <taxon>Echinodermata</taxon>
        <taxon>Eleutherozoa</taxon>
        <taxon>Echinozoa</taxon>
        <taxon>Holothuroidea</taxon>
        <taxon>Aspidochirotacea</taxon>
        <taxon>Aspidochirotida</taxon>
        <taxon>Stichopodidae</taxon>
        <taxon>Apostichopus</taxon>
    </lineage>
</organism>
<dbReference type="PANTHER" id="PTHR14948">
    <property type="entry name" value="NG5"/>
    <property type="match status" value="1"/>
</dbReference>
<protein>
    <submittedName>
        <fullName evidence="7">Putative proline-rich transmembrane protein 1</fullName>
    </submittedName>
</protein>
<keyword evidence="4 6" id="KW-1133">Transmembrane helix</keyword>
<evidence type="ECO:0000256" key="5">
    <source>
        <dbReference type="ARBA" id="ARBA00023136"/>
    </source>
</evidence>
<dbReference type="OrthoDB" id="10060346at2759"/>
<reference evidence="7 8" key="1">
    <citation type="journal article" date="2017" name="PLoS Biol.">
        <title>The sea cucumber genome provides insights into morphological evolution and visceral regeneration.</title>
        <authorList>
            <person name="Zhang X."/>
            <person name="Sun L."/>
            <person name="Yuan J."/>
            <person name="Sun Y."/>
            <person name="Gao Y."/>
            <person name="Zhang L."/>
            <person name="Li S."/>
            <person name="Dai H."/>
            <person name="Hamel J.F."/>
            <person name="Liu C."/>
            <person name="Yu Y."/>
            <person name="Liu S."/>
            <person name="Lin W."/>
            <person name="Guo K."/>
            <person name="Jin S."/>
            <person name="Xu P."/>
            <person name="Storey K.B."/>
            <person name="Huan P."/>
            <person name="Zhang T."/>
            <person name="Zhou Y."/>
            <person name="Zhang J."/>
            <person name="Lin C."/>
            <person name="Li X."/>
            <person name="Xing L."/>
            <person name="Huo D."/>
            <person name="Sun M."/>
            <person name="Wang L."/>
            <person name="Mercier A."/>
            <person name="Li F."/>
            <person name="Yang H."/>
            <person name="Xiang J."/>
        </authorList>
    </citation>
    <scope>NUCLEOTIDE SEQUENCE [LARGE SCALE GENOMIC DNA]</scope>
    <source>
        <strain evidence="7">Shaxun</strain>
        <tissue evidence="7">Muscle</tissue>
    </source>
</reference>
<feature type="transmembrane region" description="Helical" evidence="6">
    <location>
        <begin position="100"/>
        <end position="125"/>
    </location>
</feature>
<keyword evidence="3 6" id="KW-0812">Transmembrane</keyword>
<sequence length="128" mass="13994">MADNTTFESDKQNILPTQHFANTNAYYEQQPAPTQTIVHVNNTVPSPPDYFIFSIFVTICCCLPFGIVALVKSSEVRTRARIGDIEGAQLSSRQAKTWSFAGFFTGIGIVVAVVAIYVIIIIAAANSY</sequence>
<dbReference type="EMBL" id="MRZV01001197">
    <property type="protein sequence ID" value="PIK39817.1"/>
    <property type="molecule type" value="Genomic_DNA"/>
</dbReference>
<comment type="subcellular location">
    <subcellularLocation>
        <location evidence="1">Membrane</location>
    </subcellularLocation>
</comment>
<name>A0A2G8JVL6_STIJA</name>
<feature type="transmembrane region" description="Helical" evidence="6">
    <location>
        <begin position="50"/>
        <end position="71"/>
    </location>
</feature>
<dbReference type="AlphaFoldDB" id="A0A2G8JVL6"/>
<dbReference type="InterPro" id="IPR007593">
    <property type="entry name" value="CD225/Dispanin_fam"/>
</dbReference>
<evidence type="ECO:0000256" key="1">
    <source>
        <dbReference type="ARBA" id="ARBA00004370"/>
    </source>
</evidence>
<comment type="similarity">
    <text evidence="2">Belongs to the CD225/Dispanin family.</text>
</comment>
<evidence type="ECO:0000256" key="2">
    <source>
        <dbReference type="ARBA" id="ARBA00006843"/>
    </source>
</evidence>
<evidence type="ECO:0000313" key="8">
    <source>
        <dbReference type="Proteomes" id="UP000230750"/>
    </source>
</evidence>
<comment type="caution">
    <text evidence="7">The sequence shown here is derived from an EMBL/GenBank/DDBJ whole genome shotgun (WGS) entry which is preliminary data.</text>
</comment>
<dbReference type="Proteomes" id="UP000230750">
    <property type="component" value="Unassembled WGS sequence"/>
</dbReference>
<accession>A0A2G8JVL6</accession>
<dbReference type="Pfam" id="PF04505">
    <property type="entry name" value="CD225"/>
    <property type="match status" value="1"/>
</dbReference>
<evidence type="ECO:0000256" key="4">
    <source>
        <dbReference type="ARBA" id="ARBA00022989"/>
    </source>
</evidence>
<dbReference type="PANTHER" id="PTHR14948:SF44">
    <property type="entry name" value="PROLINE-RICH TRANSMEMBRANE PROTEIN 1-LIKE"/>
    <property type="match status" value="1"/>
</dbReference>
<dbReference type="InterPro" id="IPR051423">
    <property type="entry name" value="CD225/Dispanin"/>
</dbReference>
<proteinExistence type="inferred from homology"/>
<evidence type="ECO:0000313" key="7">
    <source>
        <dbReference type="EMBL" id="PIK39817.1"/>
    </source>
</evidence>
<gene>
    <name evidence="7" type="ORF">BSL78_23336</name>
</gene>
<evidence type="ECO:0000256" key="6">
    <source>
        <dbReference type="SAM" id="Phobius"/>
    </source>
</evidence>
<evidence type="ECO:0000256" key="3">
    <source>
        <dbReference type="ARBA" id="ARBA00022692"/>
    </source>
</evidence>